<dbReference type="PANTHER" id="PTHR24399">
    <property type="entry name" value="ZINC FINGER AND BTB DOMAIN-CONTAINING"/>
    <property type="match status" value="1"/>
</dbReference>
<evidence type="ECO:0000256" key="2">
    <source>
        <dbReference type="ARBA" id="ARBA00022723"/>
    </source>
</evidence>
<dbReference type="PANTHER" id="PTHR24399:SF23">
    <property type="entry name" value="C2H2-TYPE DOMAIN-CONTAINING PROTEIN"/>
    <property type="match status" value="1"/>
</dbReference>
<evidence type="ECO:0000256" key="4">
    <source>
        <dbReference type="ARBA" id="ARBA00022741"/>
    </source>
</evidence>
<keyword evidence="2" id="KW-0479">Metal-binding</keyword>
<feature type="domain" description="C2H2-type" evidence="14">
    <location>
        <begin position="1147"/>
        <end position="1177"/>
    </location>
</feature>
<keyword evidence="9" id="KW-0804">Transcription</keyword>
<dbReference type="InterPro" id="IPR011333">
    <property type="entry name" value="SKP1/BTB/POZ_sf"/>
</dbReference>
<evidence type="ECO:0000256" key="9">
    <source>
        <dbReference type="ARBA" id="ARBA00023163"/>
    </source>
</evidence>
<dbReference type="Pfam" id="PF00025">
    <property type="entry name" value="Arf"/>
    <property type="match status" value="1"/>
</dbReference>
<feature type="compositionally biased region" description="Low complexity" evidence="12">
    <location>
        <begin position="306"/>
        <end position="339"/>
    </location>
</feature>
<dbReference type="RefSeq" id="XP_002675878.1">
    <property type="nucleotide sequence ID" value="XM_002675832.1"/>
</dbReference>
<feature type="compositionally biased region" description="Basic and acidic residues" evidence="12">
    <location>
        <begin position="526"/>
        <end position="543"/>
    </location>
</feature>
<feature type="domain" description="C2H2-type" evidence="14">
    <location>
        <begin position="1119"/>
        <end position="1146"/>
    </location>
</feature>
<keyword evidence="7" id="KW-0805">Transcription regulation</keyword>
<dbReference type="InParanoid" id="D2VJ44"/>
<feature type="compositionally biased region" description="Low complexity" evidence="12">
    <location>
        <begin position="124"/>
        <end position="137"/>
    </location>
</feature>
<evidence type="ECO:0000256" key="8">
    <source>
        <dbReference type="ARBA" id="ARBA00023134"/>
    </source>
</evidence>
<feature type="region of interest" description="Disordered" evidence="12">
    <location>
        <begin position="1288"/>
        <end position="1309"/>
    </location>
</feature>
<evidence type="ECO:0000313" key="16">
    <source>
        <dbReference type="Proteomes" id="UP000006671"/>
    </source>
</evidence>
<reference evidence="15 16" key="1">
    <citation type="journal article" date="2010" name="Cell">
        <title>The genome of Naegleria gruberi illuminates early eukaryotic versatility.</title>
        <authorList>
            <person name="Fritz-Laylin L.K."/>
            <person name="Prochnik S.E."/>
            <person name="Ginger M.L."/>
            <person name="Dacks J.B."/>
            <person name="Carpenter M.L."/>
            <person name="Field M.C."/>
            <person name="Kuo A."/>
            <person name="Paredez A."/>
            <person name="Chapman J."/>
            <person name="Pham J."/>
            <person name="Shu S."/>
            <person name="Neupane R."/>
            <person name="Cipriano M."/>
            <person name="Mancuso J."/>
            <person name="Tu H."/>
            <person name="Salamov A."/>
            <person name="Lindquist E."/>
            <person name="Shapiro H."/>
            <person name="Lucas S."/>
            <person name="Grigoriev I.V."/>
            <person name="Cande W.Z."/>
            <person name="Fulton C."/>
            <person name="Rokhsar D.S."/>
            <person name="Dawson S.C."/>
        </authorList>
    </citation>
    <scope>NUCLEOTIDE SEQUENCE [LARGE SCALE GENOMIC DNA]</scope>
    <source>
        <strain evidence="15 16">NEG-M</strain>
    </source>
</reference>
<evidence type="ECO:0000256" key="1">
    <source>
        <dbReference type="ARBA" id="ARBA00004123"/>
    </source>
</evidence>
<evidence type="ECO:0000256" key="11">
    <source>
        <dbReference type="PROSITE-ProRule" id="PRU00042"/>
    </source>
</evidence>
<dbReference type="PROSITE" id="PS00028">
    <property type="entry name" value="ZINC_FINGER_C2H2_1"/>
    <property type="match status" value="2"/>
</dbReference>
<feature type="region of interest" description="Disordered" evidence="12">
    <location>
        <begin position="1249"/>
        <end position="1271"/>
    </location>
</feature>
<feature type="compositionally biased region" description="Low complexity" evidence="12">
    <location>
        <begin position="13"/>
        <end position="31"/>
    </location>
</feature>
<dbReference type="SMART" id="SM00355">
    <property type="entry name" value="ZnF_C2H2"/>
    <property type="match status" value="2"/>
</dbReference>
<dbReference type="PROSITE" id="PS50157">
    <property type="entry name" value="ZINC_FINGER_C2H2_2"/>
    <property type="match status" value="2"/>
</dbReference>
<feature type="region of interest" description="Disordered" evidence="12">
    <location>
        <begin position="1013"/>
        <end position="1103"/>
    </location>
</feature>
<dbReference type="VEuPathDB" id="AmoebaDB:NAEGRDRAFT_80155"/>
<feature type="compositionally biased region" description="Low complexity" evidence="12">
    <location>
        <begin position="871"/>
        <end position="881"/>
    </location>
</feature>
<dbReference type="Gene3D" id="3.30.160.60">
    <property type="entry name" value="Classic Zinc Finger"/>
    <property type="match status" value="2"/>
</dbReference>
<dbReference type="InterPro" id="IPR013087">
    <property type="entry name" value="Znf_C2H2_type"/>
</dbReference>
<evidence type="ECO:0000256" key="10">
    <source>
        <dbReference type="ARBA" id="ARBA00023242"/>
    </source>
</evidence>
<evidence type="ECO:0000256" key="12">
    <source>
        <dbReference type="SAM" id="MobiDB-lite"/>
    </source>
</evidence>
<evidence type="ECO:0000256" key="7">
    <source>
        <dbReference type="ARBA" id="ARBA00023015"/>
    </source>
</evidence>
<feature type="compositionally biased region" description="Low complexity" evidence="12">
    <location>
        <begin position="607"/>
        <end position="624"/>
    </location>
</feature>
<keyword evidence="6" id="KW-0862">Zinc</keyword>
<dbReference type="PROSITE" id="PS50097">
    <property type="entry name" value="BTB"/>
    <property type="match status" value="1"/>
</dbReference>
<keyword evidence="10" id="KW-0539">Nucleus</keyword>
<dbReference type="FunFam" id="3.30.160.60:FF:000125">
    <property type="entry name" value="Putative zinc finger protein 143"/>
    <property type="match status" value="1"/>
</dbReference>
<dbReference type="GO" id="GO:0005654">
    <property type="term" value="C:nucleoplasm"/>
    <property type="evidence" value="ECO:0007669"/>
    <property type="project" value="TreeGrafter"/>
</dbReference>
<dbReference type="SUPFAM" id="SSF57667">
    <property type="entry name" value="beta-beta-alpha zinc fingers"/>
    <property type="match status" value="1"/>
</dbReference>
<feature type="compositionally biased region" description="Polar residues" evidence="12">
    <location>
        <begin position="266"/>
        <end position="283"/>
    </location>
</feature>
<feature type="compositionally biased region" description="Polar residues" evidence="12">
    <location>
        <begin position="1257"/>
        <end position="1271"/>
    </location>
</feature>
<evidence type="ECO:0000313" key="15">
    <source>
        <dbReference type="EMBL" id="EFC43134.1"/>
    </source>
</evidence>
<dbReference type="InterPro" id="IPR000210">
    <property type="entry name" value="BTB/POZ_dom"/>
</dbReference>
<dbReference type="KEGG" id="ngr:NAEGRDRAFT_80155"/>
<dbReference type="InterPro" id="IPR036236">
    <property type="entry name" value="Znf_C2H2_sf"/>
</dbReference>
<dbReference type="GO" id="GO:0005525">
    <property type="term" value="F:GTP binding"/>
    <property type="evidence" value="ECO:0007669"/>
    <property type="project" value="UniProtKB-KW"/>
</dbReference>
<dbReference type="InterPro" id="IPR006689">
    <property type="entry name" value="Small_GTPase_ARF/SAR"/>
</dbReference>
<evidence type="ECO:0000256" key="6">
    <source>
        <dbReference type="ARBA" id="ARBA00022833"/>
    </source>
</evidence>
<dbReference type="STRING" id="5762.D2VJ44"/>
<feature type="region of interest" description="Disordered" evidence="12">
    <location>
        <begin position="512"/>
        <end position="574"/>
    </location>
</feature>
<feature type="compositionally biased region" description="Polar residues" evidence="12">
    <location>
        <begin position="563"/>
        <end position="574"/>
    </location>
</feature>
<feature type="region of interest" description="Disordered" evidence="12">
    <location>
        <begin position="974"/>
        <end position="1000"/>
    </location>
</feature>
<feature type="compositionally biased region" description="Polar residues" evidence="12">
    <location>
        <begin position="431"/>
        <end position="442"/>
    </location>
</feature>
<feature type="region of interest" description="Disordered" evidence="12">
    <location>
        <begin position="1"/>
        <end position="31"/>
    </location>
</feature>
<dbReference type="eggNOG" id="KOG1721">
    <property type="taxonomic scope" value="Eukaryota"/>
</dbReference>
<keyword evidence="8" id="KW-0342">GTP-binding</keyword>
<dbReference type="EMBL" id="GG738875">
    <property type="protein sequence ID" value="EFC43134.1"/>
    <property type="molecule type" value="Genomic_DNA"/>
</dbReference>
<feature type="compositionally biased region" description="Polar residues" evidence="12">
    <location>
        <begin position="208"/>
        <end position="222"/>
    </location>
</feature>
<feature type="region of interest" description="Disordered" evidence="12">
    <location>
        <begin position="121"/>
        <end position="167"/>
    </location>
</feature>
<feature type="domain" description="BTB" evidence="13">
    <location>
        <begin position="1347"/>
        <end position="1418"/>
    </location>
</feature>
<feature type="compositionally biased region" description="Basic and acidic residues" evidence="12">
    <location>
        <begin position="1042"/>
        <end position="1051"/>
    </location>
</feature>
<dbReference type="GO" id="GO:0001227">
    <property type="term" value="F:DNA-binding transcription repressor activity, RNA polymerase II-specific"/>
    <property type="evidence" value="ECO:0007669"/>
    <property type="project" value="TreeGrafter"/>
</dbReference>
<evidence type="ECO:0000259" key="14">
    <source>
        <dbReference type="PROSITE" id="PS50157"/>
    </source>
</evidence>
<evidence type="ECO:0000256" key="3">
    <source>
        <dbReference type="ARBA" id="ARBA00022737"/>
    </source>
</evidence>
<feature type="compositionally biased region" description="Polar residues" evidence="12">
    <location>
        <begin position="237"/>
        <end position="249"/>
    </location>
</feature>
<feature type="compositionally biased region" description="Low complexity" evidence="12">
    <location>
        <begin position="250"/>
        <end position="265"/>
    </location>
</feature>
<name>D2VJ44_NAEGR</name>
<sequence length="1856" mass="207867">MFNNPNASHFLGASGRRGSTSSTASSTSSSPFFPTSILQNNAFNLNQQINNVKGTPPILSTGYYFQQYQKQIEQNKSLRNTFNSPSIQRQSPQELATTLYRTSTVTGKQPTLDFVMNRQEEEGNNSSMNSVKKNNASTSSFSTDLHNSMQSMNSHQQDSSSSSTTSILTTANNNNIMTNNNTSYPVNFITQNQSQPYQRVQLENTLGENYSSTNSSSATRKQSAGIVPSSPKEANKQFLSQRNNMSVSTASSNNNMLMNPSSASPTKQSPHLTSSLKTNVGFTSMQPPSSSSSTIPSSNRKLDIPTTSNNDNSTNSSSQQHNPIPTTSSSNPTSSPKIPALESEPPTVKLPSIYAVLLNDKDPYFSQGKDQNSEIIYLRPIAKMVENSKKKQSCHAQFGNNIVKKQSSLRSKIRGIVGSRRMEEFKKQTTSERAQSKTSSSAEESDKKDQSSENNLTVDVKTSSSDFNLDMNDDNIMAFGSSEDFGLMYDDMMGLDDQDFMSTLMSDDNLGLLSEQPNSNVSTPLLDRDSMRRSGSAMKHEVSHTSLSSFLSSPATPMASLPVNPSQTKEGQMVSNQSNFWDSSMSGSLDNIPVSSGNFFIPSAAKNSSSSNSMNVSNNNISSSMTTPNEMVRKQEVSTSNNMAPSRGVNSQNPVPSNQMSKPASNNSMMNNFNTSNNMNNTMNNNLNMNTINNNMNSLMNNMNNSMNSNSMMGNNKSMNNNMNSNMTNNNNMSTMNNNNNQHMGLNQQMAGMQNNMFANNNGMNNSVQNDSTSNFDTNNFFNISTDTLLQGILYAQKSGINLASLFALTLQQQQNQASSYNESTSNFGNSFKNNNQFNNMNNGNMFNNNVFSNMGSEMFPNQNQISPFPNNQQHNQFQKNQDNTSQLLLQKLLDSNNQQLNSNVQNSFSSRQQHQNDNMFNMNSNNNLSSQIDSLMMNKNNNNMLNMTNNSQMLYNQLNNQQQVKFNQISSPQNQQLNSPRQNNNQHNPLMNPSNHNNINRFVKTESDLNLSMNSQPNWKESYEEPEVVSLSTPRAVGSKSETKRIKIKQDTISSPPQQQHQHTSPSHDAGNDSSHDEDDESVSSNPQSPDKSGKKKRKSHVTASQVGIVELENNEGFECSYCLRKFKRKSDIKVHIRRHTGERPYICEIDGCGKAFTTASNLRRHNRNVHTKESMSSKYFPPHTYWDGRCFPSHITSFGTNNSSSANYSSSFDENNGDELDVKTYIESQQDDQPIGYTPMGSAAWDEGWQDFDNDSSPSSPQPITKSSSTVKQFFDDNFVSLEGDDNTDQSAAAIDQSEKNSSIKPNEKSNSFDMVVLLQKFSYYYLSIVNNDNCGDRFENVEESDVFMIRLPSETIRASKKLLISESNFFKLMIESQMKEANENQVDFSALSNEEELDTLKILNFLRYGNIGVPIKGTAFPLNLEDFGSNLIGIVDLLRLLDVADKFGVASFIVSVTSILNQYNVMILLEKALQITPELGSILIEACISVISHNLPCVLGGLIYEGVIDQFLERIPTSIDEWNKKCKETYKIFKQIQMFNIKTDTKLFMLQSLKTNPTVNYLVDVLPCDIFLRVMKCTNQLCVDDFLGLITLWILSSSFETCFQDYSTLENLETDNLIYRLREGIILALENVNMMKMTHNRSLFMLLHPIMRYYSRSYPLEFQDLFSTFLVETADPKNSIGDYTSLHMLATQTIAPMLKKCFGDHPILPKKDIAELYYQFCFDSTDNSYTTDNAQRIIPQLFAKIIKEQENDEIINEFSKLLTYVMFHQFGKFVEQVPKPALPIEKYKIIGQKNSLKSFEANLFGLDASGKTLLLERMKSPNSNEVVQTFQTIGFNNETISYGGAPINVVSRF</sequence>
<evidence type="ECO:0000259" key="13">
    <source>
        <dbReference type="PROSITE" id="PS50097"/>
    </source>
</evidence>
<dbReference type="Gene3D" id="3.40.50.300">
    <property type="entry name" value="P-loop containing nucleotide triphosphate hydrolases"/>
    <property type="match status" value="1"/>
</dbReference>
<accession>D2VJ44</accession>
<dbReference type="Gene3D" id="3.30.710.10">
    <property type="entry name" value="Potassium Channel Kv1.1, Chain A"/>
    <property type="match status" value="1"/>
</dbReference>
<feature type="region of interest" description="Disordered" evidence="12">
    <location>
        <begin position="413"/>
        <end position="459"/>
    </location>
</feature>
<keyword evidence="16" id="KW-1185">Reference proteome</keyword>
<dbReference type="GeneID" id="8853274"/>
<dbReference type="Proteomes" id="UP000006671">
    <property type="component" value="Unassembled WGS sequence"/>
</dbReference>
<organism evidence="16">
    <name type="scientific">Naegleria gruberi</name>
    <name type="common">Amoeba</name>
    <dbReference type="NCBI Taxonomy" id="5762"/>
    <lineage>
        <taxon>Eukaryota</taxon>
        <taxon>Discoba</taxon>
        <taxon>Heterolobosea</taxon>
        <taxon>Tetramitia</taxon>
        <taxon>Eutetramitia</taxon>
        <taxon>Vahlkampfiidae</taxon>
        <taxon>Naegleria</taxon>
    </lineage>
</organism>
<feature type="compositionally biased region" description="Low complexity" evidence="12">
    <location>
        <begin position="544"/>
        <end position="553"/>
    </location>
</feature>
<feature type="region of interest" description="Disordered" evidence="12">
    <location>
        <begin position="606"/>
        <end position="671"/>
    </location>
</feature>
<feature type="compositionally biased region" description="Low complexity" evidence="12">
    <location>
        <begin position="146"/>
        <end position="167"/>
    </location>
</feature>
<feature type="compositionally biased region" description="Low complexity" evidence="12">
    <location>
        <begin position="284"/>
        <end position="298"/>
    </location>
</feature>
<dbReference type="OrthoDB" id="6077919at2759"/>
<evidence type="ECO:0000256" key="5">
    <source>
        <dbReference type="ARBA" id="ARBA00022771"/>
    </source>
</evidence>
<feature type="region of interest" description="Disordered" evidence="12">
    <location>
        <begin position="208"/>
        <end position="345"/>
    </location>
</feature>
<dbReference type="InterPro" id="IPR027417">
    <property type="entry name" value="P-loop_NTPase"/>
</dbReference>
<dbReference type="Pfam" id="PF00096">
    <property type="entry name" value="zf-C2H2"/>
    <property type="match status" value="2"/>
</dbReference>
<comment type="subcellular location">
    <subcellularLocation>
        <location evidence="1">Nucleus</location>
    </subcellularLocation>
</comment>
<dbReference type="GO" id="GO:0003924">
    <property type="term" value="F:GTPase activity"/>
    <property type="evidence" value="ECO:0007669"/>
    <property type="project" value="InterPro"/>
</dbReference>
<keyword evidence="5 11" id="KW-0863">Zinc-finger</keyword>
<feature type="region of interest" description="Disordered" evidence="12">
    <location>
        <begin position="862"/>
        <end position="881"/>
    </location>
</feature>
<dbReference type="GO" id="GO:0000978">
    <property type="term" value="F:RNA polymerase II cis-regulatory region sequence-specific DNA binding"/>
    <property type="evidence" value="ECO:0007669"/>
    <property type="project" value="TreeGrafter"/>
</dbReference>
<keyword evidence="4" id="KW-0547">Nucleotide-binding</keyword>
<dbReference type="GO" id="GO:0008270">
    <property type="term" value="F:zinc ion binding"/>
    <property type="evidence" value="ECO:0007669"/>
    <property type="project" value="UniProtKB-KW"/>
</dbReference>
<proteinExistence type="predicted"/>
<gene>
    <name evidence="15" type="ORF">NAEGRDRAFT_80155</name>
</gene>
<feature type="compositionally biased region" description="Low complexity" evidence="12">
    <location>
        <begin position="1055"/>
        <end position="1069"/>
    </location>
</feature>
<feature type="compositionally biased region" description="Polar residues" evidence="12">
    <location>
        <begin position="637"/>
        <end position="664"/>
    </location>
</feature>
<protein>
    <submittedName>
        <fullName evidence="15">Uncharacterized protein</fullName>
    </submittedName>
</protein>
<keyword evidence="3" id="KW-0677">Repeat</keyword>
<feature type="compositionally biased region" description="Basic and acidic residues" evidence="12">
    <location>
        <begin position="420"/>
        <end position="430"/>
    </location>
</feature>